<protein>
    <submittedName>
        <fullName evidence="3">Uncharacterized protein</fullName>
    </submittedName>
</protein>
<gene>
    <name evidence="3" type="ORF">HYZ11_05475</name>
</gene>
<dbReference type="Proteomes" id="UP000782312">
    <property type="component" value="Unassembled WGS sequence"/>
</dbReference>
<evidence type="ECO:0000313" key="3">
    <source>
        <dbReference type="EMBL" id="MBI3127034.1"/>
    </source>
</evidence>
<evidence type="ECO:0000256" key="1">
    <source>
        <dbReference type="SAM" id="Coils"/>
    </source>
</evidence>
<feature type="compositionally biased region" description="Pro residues" evidence="2">
    <location>
        <begin position="276"/>
        <end position="285"/>
    </location>
</feature>
<dbReference type="AlphaFoldDB" id="A0A932HWL0"/>
<accession>A0A932HWL0</accession>
<feature type="coiled-coil region" evidence="1">
    <location>
        <begin position="108"/>
        <end position="164"/>
    </location>
</feature>
<keyword evidence="1" id="KW-0175">Coiled coil</keyword>
<evidence type="ECO:0000313" key="4">
    <source>
        <dbReference type="Proteomes" id="UP000782312"/>
    </source>
</evidence>
<evidence type="ECO:0000256" key="2">
    <source>
        <dbReference type="SAM" id="MobiDB-lite"/>
    </source>
</evidence>
<organism evidence="3 4">
    <name type="scientific">Tectimicrobiota bacterium</name>
    <dbReference type="NCBI Taxonomy" id="2528274"/>
    <lineage>
        <taxon>Bacteria</taxon>
        <taxon>Pseudomonadati</taxon>
        <taxon>Nitrospinota/Tectimicrobiota group</taxon>
        <taxon>Candidatus Tectimicrobiota</taxon>
    </lineage>
</organism>
<comment type="caution">
    <text evidence="3">The sequence shown here is derived from an EMBL/GenBank/DDBJ whole genome shotgun (WGS) entry which is preliminary data.</text>
</comment>
<name>A0A932HWL0_UNCTE</name>
<proteinExistence type="predicted"/>
<dbReference type="EMBL" id="JACPUR010000014">
    <property type="protein sequence ID" value="MBI3127034.1"/>
    <property type="molecule type" value="Genomic_DNA"/>
</dbReference>
<feature type="region of interest" description="Disordered" evidence="2">
    <location>
        <begin position="188"/>
        <end position="320"/>
    </location>
</feature>
<feature type="compositionally biased region" description="Basic and acidic residues" evidence="2">
    <location>
        <begin position="217"/>
        <end position="226"/>
    </location>
</feature>
<feature type="compositionally biased region" description="Low complexity" evidence="2">
    <location>
        <begin position="207"/>
        <end position="216"/>
    </location>
</feature>
<sequence length="320" mass="33025">MVSRDIIETIHRAAREADAEEARRKRRATKVERSRAAQAVDECLLKGGSLREASTIFHDITGEKISLGAMSHHYGALQARARHARALELLARELAGRAGEGGLGTLALQMLQAQALEAAAELDDLAFEDLPAERLCRVAAALARAAAQQESLRLRRENMEARARSRALGELEAALKRRPGLWAQVQEALGEEEETASGPSPEGGAGPADRGAADCACHSEGRRPEESASDSASCVKADSSPARNDGGRTGAPEDAGADSAPVPAEGTGGGAAAGPPAEPDPPTPPLHKGGQGGVASESSSGPVTSGAGKRRSPRRAPASA</sequence>
<reference evidence="3" key="1">
    <citation type="submission" date="2020-07" db="EMBL/GenBank/DDBJ databases">
        <title>Huge and variable diversity of episymbiotic CPR bacteria and DPANN archaea in groundwater ecosystems.</title>
        <authorList>
            <person name="He C.Y."/>
            <person name="Keren R."/>
            <person name="Whittaker M."/>
            <person name="Farag I.F."/>
            <person name="Doudna J."/>
            <person name="Cate J.H.D."/>
            <person name="Banfield J.F."/>
        </authorList>
    </citation>
    <scope>NUCLEOTIDE SEQUENCE</scope>
    <source>
        <strain evidence="3">NC_groundwater_763_Ag_S-0.2um_68_21</strain>
    </source>
</reference>